<gene>
    <name evidence="1" type="ORF">C1SCF055_LOCUS28244</name>
</gene>
<dbReference type="AlphaFoldDB" id="A0A9P1D2Q4"/>
<evidence type="ECO:0000313" key="1">
    <source>
        <dbReference type="EMBL" id="CAI4002279.1"/>
    </source>
</evidence>
<name>A0A9P1D2Q4_9DINO</name>
<proteinExistence type="predicted"/>
<organism evidence="1">
    <name type="scientific">Cladocopium goreaui</name>
    <dbReference type="NCBI Taxonomy" id="2562237"/>
    <lineage>
        <taxon>Eukaryota</taxon>
        <taxon>Sar</taxon>
        <taxon>Alveolata</taxon>
        <taxon>Dinophyceae</taxon>
        <taxon>Suessiales</taxon>
        <taxon>Symbiodiniaceae</taxon>
        <taxon>Cladocopium</taxon>
    </lineage>
</organism>
<accession>A0A9P1D2Q4</accession>
<dbReference type="EMBL" id="CAMXCT030003079">
    <property type="protein sequence ID" value="CAL4789591.1"/>
    <property type="molecule type" value="Genomic_DNA"/>
</dbReference>
<keyword evidence="3" id="KW-1185">Reference proteome</keyword>
<dbReference type="EMBL" id="CAMXCT010003079">
    <property type="protein sequence ID" value="CAI4002279.1"/>
    <property type="molecule type" value="Genomic_DNA"/>
</dbReference>
<dbReference type="Proteomes" id="UP001152797">
    <property type="component" value="Unassembled WGS sequence"/>
</dbReference>
<sequence length="71" mass="7441">MLEASRGLPPLVWQSFLRCASGCQLRAGSAEPGLSPGCLSEKLVSVGCFLLQALLGEKDLVRGGGLLSPIW</sequence>
<reference evidence="2 3" key="2">
    <citation type="submission" date="2024-05" db="EMBL/GenBank/DDBJ databases">
        <authorList>
            <person name="Chen Y."/>
            <person name="Shah S."/>
            <person name="Dougan E. K."/>
            <person name="Thang M."/>
            <person name="Chan C."/>
        </authorList>
    </citation>
    <scope>NUCLEOTIDE SEQUENCE [LARGE SCALE GENOMIC DNA]</scope>
</reference>
<comment type="caution">
    <text evidence="1">The sequence shown here is derived from an EMBL/GenBank/DDBJ whole genome shotgun (WGS) entry which is preliminary data.</text>
</comment>
<reference evidence="1" key="1">
    <citation type="submission" date="2022-10" db="EMBL/GenBank/DDBJ databases">
        <authorList>
            <person name="Chen Y."/>
            <person name="Dougan E. K."/>
            <person name="Chan C."/>
            <person name="Rhodes N."/>
            <person name="Thang M."/>
        </authorList>
    </citation>
    <scope>NUCLEOTIDE SEQUENCE</scope>
</reference>
<protein>
    <submittedName>
        <fullName evidence="1">Uncharacterized protein</fullName>
    </submittedName>
</protein>
<evidence type="ECO:0000313" key="3">
    <source>
        <dbReference type="Proteomes" id="UP001152797"/>
    </source>
</evidence>
<dbReference type="EMBL" id="CAMXCT020003079">
    <property type="protein sequence ID" value="CAL1155654.1"/>
    <property type="molecule type" value="Genomic_DNA"/>
</dbReference>
<evidence type="ECO:0000313" key="2">
    <source>
        <dbReference type="EMBL" id="CAL4789591.1"/>
    </source>
</evidence>